<feature type="compositionally biased region" description="Acidic residues" evidence="3">
    <location>
        <begin position="146"/>
        <end position="165"/>
    </location>
</feature>
<reference evidence="4" key="1">
    <citation type="journal article" date="2020" name="Stud. Mycol.">
        <title>101 Dothideomycetes genomes: a test case for predicting lifestyles and emergence of pathogens.</title>
        <authorList>
            <person name="Haridas S."/>
            <person name="Albert R."/>
            <person name="Binder M."/>
            <person name="Bloem J."/>
            <person name="Labutti K."/>
            <person name="Salamov A."/>
            <person name="Andreopoulos B."/>
            <person name="Baker S."/>
            <person name="Barry K."/>
            <person name="Bills G."/>
            <person name="Bluhm B."/>
            <person name="Cannon C."/>
            <person name="Castanera R."/>
            <person name="Culley D."/>
            <person name="Daum C."/>
            <person name="Ezra D."/>
            <person name="Gonzalez J."/>
            <person name="Henrissat B."/>
            <person name="Kuo A."/>
            <person name="Liang C."/>
            <person name="Lipzen A."/>
            <person name="Lutzoni F."/>
            <person name="Magnuson J."/>
            <person name="Mondo S."/>
            <person name="Nolan M."/>
            <person name="Ohm R."/>
            <person name="Pangilinan J."/>
            <person name="Park H.-J."/>
            <person name="Ramirez L."/>
            <person name="Alfaro M."/>
            <person name="Sun H."/>
            <person name="Tritt A."/>
            <person name="Yoshinaga Y."/>
            <person name="Zwiers L.-H."/>
            <person name="Turgeon B."/>
            <person name="Goodwin S."/>
            <person name="Spatafora J."/>
            <person name="Crous P."/>
            <person name="Grigoriev I."/>
        </authorList>
    </citation>
    <scope>NUCLEOTIDE SEQUENCE</scope>
    <source>
        <strain evidence="4">CBS 121739</strain>
    </source>
</reference>
<dbReference type="EMBL" id="ML996568">
    <property type="protein sequence ID" value="KAF2760386.1"/>
    <property type="molecule type" value="Genomic_DNA"/>
</dbReference>
<keyword evidence="2" id="KW-0698">rRNA processing</keyword>
<dbReference type="Pfam" id="PF10273">
    <property type="entry name" value="WGG"/>
    <property type="match status" value="1"/>
</dbReference>
<dbReference type="RefSeq" id="XP_033602837.1">
    <property type="nucleotide sequence ID" value="XM_033743576.1"/>
</dbReference>
<feature type="region of interest" description="Disordered" evidence="3">
    <location>
        <begin position="177"/>
        <end position="199"/>
    </location>
</feature>
<accession>A0A6A6WES0</accession>
<dbReference type="AlphaFoldDB" id="A0A6A6WES0"/>
<gene>
    <name evidence="4" type="ORF">EJ05DRAFT_474271</name>
</gene>
<proteinExistence type="inferred from homology"/>
<keyword evidence="5" id="KW-1185">Reference proteome</keyword>
<evidence type="ECO:0000256" key="1">
    <source>
        <dbReference type="ARBA" id="ARBA00006524"/>
    </source>
</evidence>
<evidence type="ECO:0000313" key="4">
    <source>
        <dbReference type="EMBL" id="KAF2760386.1"/>
    </source>
</evidence>
<dbReference type="GO" id="GO:0006364">
    <property type="term" value="P:rRNA processing"/>
    <property type="evidence" value="ECO:0007669"/>
    <property type="project" value="UniProtKB-KW"/>
</dbReference>
<feature type="region of interest" description="Disordered" evidence="3">
    <location>
        <begin position="142"/>
        <end position="165"/>
    </location>
</feature>
<sequence length="199" mass="22483">MATQNAPSQPQPIPVVNEVDPKLFEEKFGLGVWHALSQWSALTKAVQEGWGGGNTSEKRDWFAGAIADQLLKDPTTPGDEIQFMLLDVMSAEFDVDVEDDSEETVVANILKVWKECTEGIFATVDEWQRLWTERQGREEIVKGEVEDREEEADSDEYNSDDDDVNMDEAPALIHATKKDPRVPEIDEDGFEKVVSKKKR</sequence>
<dbReference type="OrthoDB" id="263560at2759"/>
<name>A0A6A6WES0_9PEZI</name>
<evidence type="ECO:0000256" key="3">
    <source>
        <dbReference type="SAM" id="MobiDB-lite"/>
    </source>
</evidence>
<organism evidence="4 5">
    <name type="scientific">Pseudovirgaria hyperparasitica</name>
    <dbReference type="NCBI Taxonomy" id="470096"/>
    <lineage>
        <taxon>Eukaryota</taxon>
        <taxon>Fungi</taxon>
        <taxon>Dikarya</taxon>
        <taxon>Ascomycota</taxon>
        <taxon>Pezizomycotina</taxon>
        <taxon>Dothideomycetes</taxon>
        <taxon>Dothideomycetes incertae sedis</taxon>
        <taxon>Acrospermales</taxon>
        <taxon>Acrospermaceae</taxon>
        <taxon>Pseudovirgaria</taxon>
    </lineage>
</organism>
<dbReference type="PANTHER" id="PTHR21250">
    <property type="entry name" value="PRE-RRNA-PROCESSING PROTEIN TSR2 HOMOLOG"/>
    <property type="match status" value="1"/>
</dbReference>
<evidence type="ECO:0008006" key="6">
    <source>
        <dbReference type="Google" id="ProtNLM"/>
    </source>
</evidence>
<dbReference type="GeneID" id="54484630"/>
<comment type="similarity">
    <text evidence="1">Belongs to the TSR2 family.</text>
</comment>
<protein>
    <recommendedName>
        <fullName evidence="6">Pre-rRNA-processing protein TSR2</fullName>
    </recommendedName>
</protein>
<evidence type="ECO:0000313" key="5">
    <source>
        <dbReference type="Proteomes" id="UP000799437"/>
    </source>
</evidence>
<evidence type="ECO:0000256" key="2">
    <source>
        <dbReference type="ARBA" id="ARBA00022552"/>
    </source>
</evidence>
<dbReference type="Proteomes" id="UP000799437">
    <property type="component" value="Unassembled WGS sequence"/>
</dbReference>
<dbReference type="InterPro" id="IPR019398">
    <property type="entry name" value="Pre-rRNA_process_TSR2"/>
</dbReference>